<accession>A0A5A9PLW6</accession>
<dbReference type="SUPFAM" id="SSF49854">
    <property type="entry name" value="Spermadhesin, CUB domain"/>
    <property type="match status" value="1"/>
</dbReference>
<dbReference type="GO" id="GO:0006508">
    <property type="term" value="P:proteolysis"/>
    <property type="evidence" value="ECO:0007669"/>
    <property type="project" value="InterPro"/>
</dbReference>
<evidence type="ECO:0000259" key="4">
    <source>
        <dbReference type="PROSITE" id="PS01180"/>
    </source>
</evidence>
<evidence type="ECO:0000256" key="3">
    <source>
        <dbReference type="PROSITE-ProRule" id="PRU00059"/>
    </source>
</evidence>
<feature type="disulfide bond" evidence="3">
    <location>
        <begin position="145"/>
        <end position="172"/>
    </location>
</feature>
<dbReference type="Pfam" id="PF00089">
    <property type="entry name" value="Trypsin"/>
    <property type="match status" value="1"/>
</dbReference>
<name>A0A5A9PLW6_9TELE</name>
<dbReference type="Gene3D" id="2.60.120.290">
    <property type="entry name" value="Spermadhesin, CUB domain"/>
    <property type="match status" value="1"/>
</dbReference>
<sequence>MVVRFKSDSNQTAKGFSAVYTVTTAMPVTILVNHQCHNYPNNEHIRSDNCPKRLAHELREAFNPYHSWLSQPAKAHSWHCQVSMHRSFPEAKHATQTGWGDKTGNKTTSKVAKALNQVALPVVPYDTCERMEYRWFQVKPSMMCCGFGHGGLKDLVGTEGFPSILVTNGAFCQWNIRVPTGKNVHLHFSNFSLEETTLCLHAKVTLSDNIGSLGWNIPCGCSSFSAVLSPVPTVAQLHREIWSAGDTLSFIFSSNEKVVDLGFGALWKGVDPNDIEFE</sequence>
<reference evidence="5 6" key="1">
    <citation type="journal article" date="2019" name="Mol. Ecol. Resour.">
        <title>Chromosome-level genome assembly of Triplophysa tibetana, a fish adapted to the harsh high-altitude environment of the Tibetan Plateau.</title>
        <authorList>
            <person name="Yang X."/>
            <person name="Liu H."/>
            <person name="Ma Z."/>
            <person name="Zou Y."/>
            <person name="Zou M."/>
            <person name="Mao Y."/>
            <person name="Li X."/>
            <person name="Wang H."/>
            <person name="Chen T."/>
            <person name="Wang W."/>
            <person name="Yang R."/>
        </authorList>
    </citation>
    <scope>NUCLEOTIDE SEQUENCE [LARGE SCALE GENOMIC DNA]</scope>
    <source>
        <strain evidence="5">TTIB1903HZAU</strain>
        <tissue evidence="5">Muscle</tissue>
    </source>
</reference>
<gene>
    <name evidence="5" type="ORF">E1301_Tti012073</name>
</gene>
<dbReference type="PROSITE" id="PS01180">
    <property type="entry name" value="CUB"/>
    <property type="match status" value="1"/>
</dbReference>
<dbReference type="InterPro" id="IPR035914">
    <property type="entry name" value="Sperma_CUB_dom_sf"/>
</dbReference>
<dbReference type="Pfam" id="PF00431">
    <property type="entry name" value="CUB"/>
    <property type="match status" value="1"/>
</dbReference>
<dbReference type="AlphaFoldDB" id="A0A5A9PLW6"/>
<dbReference type="GO" id="GO:0004252">
    <property type="term" value="F:serine-type endopeptidase activity"/>
    <property type="evidence" value="ECO:0007669"/>
    <property type="project" value="InterPro"/>
</dbReference>
<comment type="caution">
    <text evidence="5">The sequence shown here is derived from an EMBL/GenBank/DDBJ whole genome shotgun (WGS) entry which is preliminary data.</text>
</comment>
<organism evidence="5 6">
    <name type="scientific">Triplophysa tibetana</name>
    <dbReference type="NCBI Taxonomy" id="1572043"/>
    <lineage>
        <taxon>Eukaryota</taxon>
        <taxon>Metazoa</taxon>
        <taxon>Chordata</taxon>
        <taxon>Craniata</taxon>
        <taxon>Vertebrata</taxon>
        <taxon>Euteleostomi</taxon>
        <taxon>Actinopterygii</taxon>
        <taxon>Neopterygii</taxon>
        <taxon>Teleostei</taxon>
        <taxon>Ostariophysi</taxon>
        <taxon>Cypriniformes</taxon>
        <taxon>Nemacheilidae</taxon>
        <taxon>Triplophysa</taxon>
    </lineage>
</organism>
<dbReference type="SUPFAM" id="SSF50494">
    <property type="entry name" value="Trypsin-like serine proteases"/>
    <property type="match status" value="1"/>
</dbReference>
<dbReference type="Gene3D" id="2.40.10.10">
    <property type="entry name" value="Trypsin-like serine proteases"/>
    <property type="match status" value="1"/>
</dbReference>
<dbReference type="Proteomes" id="UP000324632">
    <property type="component" value="Chromosome 4"/>
</dbReference>
<dbReference type="EMBL" id="SOYY01000004">
    <property type="protein sequence ID" value="KAA0721999.1"/>
    <property type="molecule type" value="Genomic_DNA"/>
</dbReference>
<keyword evidence="2 3" id="KW-1015">Disulfide bond</keyword>
<keyword evidence="1" id="KW-0677">Repeat</keyword>
<proteinExistence type="predicted"/>
<keyword evidence="6" id="KW-1185">Reference proteome</keyword>
<dbReference type="CDD" id="cd00041">
    <property type="entry name" value="CUB"/>
    <property type="match status" value="1"/>
</dbReference>
<dbReference type="InterPro" id="IPR001254">
    <property type="entry name" value="Trypsin_dom"/>
</dbReference>
<protein>
    <recommendedName>
        <fullName evidence="4">CUB domain-containing protein</fullName>
    </recommendedName>
</protein>
<comment type="caution">
    <text evidence="3">Lacks conserved residue(s) required for the propagation of feature annotation.</text>
</comment>
<evidence type="ECO:0000256" key="1">
    <source>
        <dbReference type="ARBA" id="ARBA00022737"/>
    </source>
</evidence>
<dbReference type="InterPro" id="IPR009003">
    <property type="entry name" value="Peptidase_S1_PA"/>
</dbReference>
<dbReference type="InterPro" id="IPR000859">
    <property type="entry name" value="CUB_dom"/>
</dbReference>
<evidence type="ECO:0000256" key="2">
    <source>
        <dbReference type="ARBA" id="ARBA00023157"/>
    </source>
</evidence>
<dbReference type="PANTHER" id="PTHR24251">
    <property type="entry name" value="OVOCHYMASE-RELATED"/>
    <property type="match status" value="1"/>
</dbReference>
<dbReference type="InterPro" id="IPR043504">
    <property type="entry name" value="Peptidase_S1_PA_chymotrypsin"/>
</dbReference>
<evidence type="ECO:0000313" key="6">
    <source>
        <dbReference type="Proteomes" id="UP000324632"/>
    </source>
</evidence>
<feature type="domain" description="CUB" evidence="4">
    <location>
        <begin position="145"/>
        <end position="270"/>
    </location>
</feature>
<dbReference type="SMART" id="SM00042">
    <property type="entry name" value="CUB"/>
    <property type="match status" value="1"/>
</dbReference>
<evidence type="ECO:0000313" key="5">
    <source>
        <dbReference type="EMBL" id="KAA0721999.1"/>
    </source>
</evidence>
<dbReference type="PANTHER" id="PTHR24251:SF37">
    <property type="entry name" value="CUB DOMAIN-CONTAINING PROTEIN"/>
    <property type="match status" value="1"/>
</dbReference>